<reference evidence="2" key="1">
    <citation type="submission" date="2020-08" db="EMBL/GenBank/DDBJ databases">
        <title>Genome public.</title>
        <authorList>
            <person name="Liu C."/>
            <person name="Sun Q."/>
        </authorList>
    </citation>
    <scope>NUCLEOTIDE SEQUENCE</scope>
    <source>
        <strain evidence="2">NSJ-33</strain>
    </source>
</reference>
<dbReference type="EMBL" id="JACRSV010000003">
    <property type="protein sequence ID" value="MBC8560500.1"/>
    <property type="molecule type" value="Genomic_DNA"/>
</dbReference>
<protein>
    <submittedName>
        <fullName evidence="2">Metallophosphoesterase</fullName>
    </submittedName>
</protein>
<comment type="caution">
    <text evidence="2">The sequence shown here is derived from an EMBL/GenBank/DDBJ whole genome shotgun (WGS) entry which is preliminary data.</text>
</comment>
<sequence>MICITGDLHGDFGRLCTPELKKLKSRDVLIVCGDFGFVWDGSKEEQKILKKIGRHRYDTLFVEGCHDNYDLLKEYPVVAYKGGKARKISGNLYQLMRGEIYEIDGRSVFAFGGGDSKDRGLDLSEGGKAFWEEEQPSVQETQHALDQLAAHRNRVDFIVTHDAPGAIKQFLYMDDNELSFIHSLFDEVVSRCQFSHWYFGRYHLDKPVPPRYTAVYKQVIKAE</sequence>
<dbReference type="AlphaFoldDB" id="A0A926E6R2"/>
<dbReference type="Pfam" id="PF00149">
    <property type="entry name" value="Metallophos"/>
    <property type="match status" value="1"/>
</dbReference>
<evidence type="ECO:0000259" key="1">
    <source>
        <dbReference type="Pfam" id="PF00149"/>
    </source>
</evidence>
<evidence type="ECO:0000313" key="3">
    <source>
        <dbReference type="Proteomes" id="UP000610760"/>
    </source>
</evidence>
<dbReference type="SUPFAM" id="SSF56300">
    <property type="entry name" value="Metallo-dependent phosphatases"/>
    <property type="match status" value="1"/>
</dbReference>
<feature type="domain" description="Calcineurin-like phosphoesterase" evidence="1">
    <location>
        <begin position="2"/>
        <end position="161"/>
    </location>
</feature>
<dbReference type="InterPro" id="IPR004843">
    <property type="entry name" value="Calcineurin-like_PHP"/>
</dbReference>
<accession>A0A926E6R2</accession>
<proteinExistence type="predicted"/>
<dbReference type="Proteomes" id="UP000610760">
    <property type="component" value="Unassembled WGS sequence"/>
</dbReference>
<gene>
    <name evidence="2" type="ORF">H8710_10540</name>
</gene>
<evidence type="ECO:0000313" key="2">
    <source>
        <dbReference type="EMBL" id="MBC8560500.1"/>
    </source>
</evidence>
<keyword evidence="3" id="KW-1185">Reference proteome</keyword>
<dbReference type="InterPro" id="IPR029052">
    <property type="entry name" value="Metallo-depent_PP-like"/>
</dbReference>
<organism evidence="2 3">
    <name type="scientific">Fumia xinanensis</name>
    <dbReference type="NCBI Taxonomy" id="2763659"/>
    <lineage>
        <taxon>Bacteria</taxon>
        <taxon>Bacillati</taxon>
        <taxon>Bacillota</taxon>
        <taxon>Clostridia</taxon>
        <taxon>Eubacteriales</taxon>
        <taxon>Oscillospiraceae</taxon>
        <taxon>Fumia</taxon>
    </lineage>
</organism>
<dbReference type="GO" id="GO:0016787">
    <property type="term" value="F:hydrolase activity"/>
    <property type="evidence" value="ECO:0007669"/>
    <property type="project" value="InterPro"/>
</dbReference>
<dbReference type="RefSeq" id="WP_249295487.1">
    <property type="nucleotide sequence ID" value="NZ_JACRSV010000003.1"/>
</dbReference>
<name>A0A926E6R2_9FIRM</name>